<evidence type="ECO:0000313" key="2">
    <source>
        <dbReference type="EMBL" id="OGK01265.1"/>
    </source>
</evidence>
<dbReference type="EMBL" id="MFYX01000128">
    <property type="protein sequence ID" value="OGK01265.1"/>
    <property type="molecule type" value="Genomic_DNA"/>
</dbReference>
<reference evidence="2 3" key="1">
    <citation type="journal article" date="2016" name="Nat. Commun.">
        <title>Thousands of microbial genomes shed light on interconnected biogeochemical processes in an aquifer system.</title>
        <authorList>
            <person name="Anantharaman K."/>
            <person name="Brown C.T."/>
            <person name="Hug L.A."/>
            <person name="Sharon I."/>
            <person name="Castelle C.J."/>
            <person name="Probst A.J."/>
            <person name="Thomas B.C."/>
            <person name="Singh A."/>
            <person name="Wilkins M.J."/>
            <person name="Karaoz U."/>
            <person name="Brodie E.L."/>
            <person name="Williams K.H."/>
            <person name="Hubbard S.S."/>
            <person name="Banfield J.F."/>
        </authorList>
    </citation>
    <scope>NUCLEOTIDE SEQUENCE [LARGE SCALE GENOMIC DNA]</scope>
</reference>
<dbReference type="Pfam" id="PF13635">
    <property type="entry name" value="DUF4143"/>
    <property type="match status" value="1"/>
</dbReference>
<feature type="domain" description="DUF4143" evidence="1">
    <location>
        <begin position="2"/>
        <end position="104"/>
    </location>
</feature>
<comment type="caution">
    <text evidence="2">The sequence shown here is derived from an EMBL/GenBank/DDBJ whole genome shotgun (WGS) entry which is preliminary data.</text>
</comment>
<dbReference type="InterPro" id="IPR025420">
    <property type="entry name" value="DUF4143"/>
</dbReference>
<name>A0A1F7F3M1_UNCRA</name>
<sequence length="152" mass="17554">MRYIEILESLFIVFRVTPFSRNIARSLLKEPKMYFYDNGMVLGDDGARLENFVAVSLFKHVIETQDLLGKDAALHYIRTREGKEVDFCIAKDGNPERIIEAKSSETAIDKNLRYFNNKYGLPAFQVVKTLRQDRKEDGVKVVQLEPFLSSLM</sequence>
<gene>
    <name evidence="2" type="ORF">A2519_02810</name>
</gene>
<dbReference type="AlphaFoldDB" id="A0A1F7F3M1"/>
<dbReference type="PANTHER" id="PTHR43566">
    <property type="entry name" value="CONSERVED PROTEIN"/>
    <property type="match status" value="1"/>
</dbReference>
<evidence type="ECO:0000313" key="3">
    <source>
        <dbReference type="Proteomes" id="UP000179243"/>
    </source>
</evidence>
<organism evidence="2 3">
    <name type="scientific">Candidatus Raymondbacteria bacterium RIFOXYD12_FULL_49_13</name>
    <dbReference type="NCBI Taxonomy" id="1817890"/>
    <lineage>
        <taxon>Bacteria</taxon>
        <taxon>Raymondiibacteriota</taxon>
    </lineage>
</organism>
<evidence type="ECO:0000259" key="1">
    <source>
        <dbReference type="Pfam" id="PF13635"/>
    </source>
</evidence>
<protein>
    <recommendedName>
        <fullName evidence="1">DUF4143 domain-containing protein</fullName>
    </recommendedName>
</protein>
<accession>A0A1F7F3M1</accession>
<proteinExistence type="predicted"/>
<dbReference type="PANTHER" id="PTHR43566:SF1">
    <property type="entry name" value="AAA+ ATPASE DOMAIN-CONTAINING PROTEIN"/>
    <property type="match status" value="1"/>
</dbReference>
<dbReference type="Proteomes" id="UP000179243">
    <property type="component" value="Unassembled WGS sequence"/>
</dbReference>